<evidence type="ECO:0000256" key="12">
    <source>
        <dbReference type="PIRSR" id="PIRSR000099-3"/>
    </source>
</evidence>
<dbReference type="PANTHER" id="PTHR21256:SF2">
    <property type="entry name" value="HISTIDINE BIOSYNTHESIS TRIFUNCTIONAL PROTEIN"/>
    <property type="match status" value="1"/>
</dbReference>
<feature type="binding site" evidence="13">
    <location>
        <position position="287"/>
    </location>
    <ligand>
        <name>Zn(2+)</name>
        <dbReference type="ChEBI" id="CHEBI:29105"/>
    </ligand>
</feature>
<name>E6N691_CALS0</name>
<dbReference type="FunFam" id="3.40.50.1980:FF:000001">
    <property type="entry name" value="Histidinol dehydrogenase"/>
    <property type="match status" value="1"/>
</dbReference>
<dbReference type="Pfam" id="PF00815">
    <property type="entry name" value="Histidinol_dh"/>
    <property type="match status" value="1"/>
</dbReference>
<dbReference type="FunFam" id="3.40.50.1980:FF:000026">
    <property type="entry name" value="Histidinol dehydrogenase"/>
    <property type="match status" value="1"/>
</dbReference>
<keyword evidence="10" id="KW-0028">Amino-acid biosynthesis</keyword>
<evidence type="ECO:0000256" key="9">
    <source>
        <dbReference type="ARBA" id="ARBA00049489"/>
    </source>
</evidence>
<evidence type="ECO:0000256" key="5">
    <source>
        <dbReference type="ARBA" id="ARBA00016531"/>
    </source>
</evidence>
<dbReference type="InterPro" id="IPR022695">
    <property type="entry name" value="Histidinol_DH_monofunct"/>
</dbReference>
<dbReference type="SUPFAM" id="SSF53720">
    <property type="entry name" value="ALDH-like"/>
    <property type="match status" value="1"/>
</dbReference>
<feature type="binding site" evidence="12">
    <location>
        <position position="447"/>
    </location>
    <ligand>
        <name>substrate</name>
    </ligand>
</feature>
<reference evidence="15 17" key="1">
    <citation type="journal article" date="2005" name="Environ. Microbiol.">
        <title>Genetic and functional properties of uncultivated thermophilic crenarchaeotes from a subsurface gold mine as revealed by analysis of genome fragments.</title>
        <authorList>
            <person name="Nunoura T."/>
            <person name="Hirayama H."/>
            <person name="Takami H."/>
            <person name="Oida H."/>
            <person name="Nishi S."/>
            <person name="Shimamura S."/>
            <person name="Suzuki Y."/>
            <person name="Inagaki F."/>
            <person name="Takai K."/>
            <person name="Nealson K.H."/>
            <person name="Horikoshi K."/>
        </authorList>
    </citation>
    <scope>NUCLEOTIDE SEQUENCE [LARGE SCALE GENOMIC DNA]</scope>
</reference>
<evidence type="ECO:0000256" key="4">
    <source>
        <dbReference type="ARBA" id="ARBA00012965"/>
    </source>
</evidence>
<feature type="binding site" evidence="13">
    <location>
        <position position="447"/>
    </location>
    <ligand>
        <name>Zn(2+)</name>
        <dbReference type="ChEBI" id="CHEBI:29105"/>
    </ligand>
</feature>
<evidence type="ECO:0000256" key="13">
    <source>
        <dbReference type="PIRSR" id="PIRSR000099-4"/>
    </source>
</evidence>
<evidence type="ECO:0000256" key="8">
    <source>
        <dbReference type="ARBA" id="ARBA00023002"/>
    </source>
</evidence>
<reference evidence="15 17" key="2">
    <citation type="journal article" date="2011" name="Nucleic Acids Res.">
        <title>Insights into the evolution of Archaea and eukaryotic protein modifier systems revealed by the genome of a novel archaeal group.</title>
        <authorList>
            <person name="Nunoura T."/>
            <person name="Takaki Y."/>
            <person name="Kakuta J."/>
            <person name="Nishi S."/>
            <person name="Sugahara J."/>
            <person name="Kazama H."/>
            <person name="Chee G."/>
            <person name="Hattori M."/>
            <person name="Kanai A."/>
            <person name="Atomi H."/>
            <person name="Takai K."/>
            <person name="Takami H."/>
        </authorList>
    </citation>
    <scope>NUCLEOTIDE SEQUENCE [LARGE SCALE GENOMIC DNA]</scope>
</reference>
<feature type="binding site" evidence="12">
    <location>
        <position position="265"/>
    </location>
    <ligand>
        <name>substrate</name>
    </ligand>
</feature>
<feature type="binding site" evidence="13">
    <location>
        <position position="388"/>
    </location>
    <ligand>
        <name>Zn(2+)</name>
        <dbReference type="ChEBI" id="CHEBI:29105"/>
    </ligand>
</feature>
<evidence type="ECO:0000256" key="1">
    <source>
        <dbReference type="ARBA" id="ARBA00003850"/>
    </source>
</evidence>
<evidence type="ECO:0000256" key="11">
    <source>
        <dbReference type="PIRSR" id="PIRSR000099-1"/>
    </source>
</evidence>
<dbReference type="GO" id="GO:0005737">
    <property type="term" value="C:cytoplasm"/>
    <property type="evidence" value="ECO:0007669"/>
    <property type="project" value="TreeGrafter"/>
</dbReference>
<evidence type="ECO:0000313" key="16">
    <source>
        <dbReference type="EMBL" id="BAJ50688.1"/>
    </source>
</evidence>
<dbReference type="CDD" id="cd06572">
    <property type="entry name" value="Histidinol_dh"/>
    <property type="match status" value="1"/>
</dbReference>
<dbReference type="PIRSF" id="PIRSF000099">
    <property type="entry name" value="Histidinol_dh"/>
    <property type="match status" value="1"/>
</dbReference>
<dbReference type="PRINTS" id="PR00083">
    <property type="entry name" value="HOLDHDRGNASE"/>
</dbReference>
<dbReference type="InterPro" id="IPR016161">
    <property type="entry name" value="Ald_DH/histidinol_DH"/>
</dbReference>
<comment type="catalytic activity">
    <reaction evidence="9 10">
        <text>L-histidinol + 2 NAD(+) + H2O = L-histidine + 2 NADH + 3 H(+)</text>
        <dbReference type="Rhea" id="RHEA:20641"/>
        <dbReference type="ChEBI" id="CHEBI:15377"/>
        <dbReference type="ChEBI" id="CHEBI:15378"/>
        <dbReference type="ChEBI" id="CHEBI:57540"/>
        <dbReference type="ChEBI" id="CHEBI:57595"/>
        <dbReference type="ChEBI" id="CHEBI:57699"/>
        <dbReference type="ChEBI" id="CHEBI:57945"/>
        <dbReference type="EC" id="1.1.1.23"/>
    </reaction>
</comment>
<evidence type="ECO:0000256" key="7">
    <source>
        <dbReference type="ARBA" id="ARBA00022833"/>
    </source>
</evidence>
<organism evidence="15 17">
    <name type="scientific">Caldiarchaeum subterraneum</name>
    <dbReference type="NCBI Taxonomy" id="311458"/>
    <lineage>
        <taxon>Archaea</taxon>
        <taxon>Nitrososphaerota</taxon>
        <taxon>Candidatus Caldarchaeales</taxon>
        <taxon>Candidatus Caldarchaeaceae</taxon>
        <taxon>Candidatus Caldarchaeum</taxon>
    </lineage>
</organism>
<dbReference type="GO" id="GO:0000105">
    <property type="term" value="P:L-histidine biosynthetic process"/>
    <property type="evidence" value="ECO:0007669"/>
    <property type="project" value="UniProtKB-UniRule"/>
</dbReference>
<dbReference type="EMBL" id="AP011847">
    <property type="protein sequence ID" value="BAJ47810.1"/>
    <property type="molecule type" value="Genomic_DNA"/>
</dbReference>
<protein>
    <recommendedName>
        <fullName evidence="5 10">Histidinol dehydrogenase</fullName>
        <shortName evidence="10">HDH</shortName>
        <ecNumber evidence="4 10">1.1.1.23</ecNumber>
    </recommendedName>
</protein>
<feature type="active site" description="Proton acceptor" evidence="11">
    <location>
        <position position="355"/>
    </location>
</feature>
<keyword evidence="7 13" id="KW-0862">Zinc</keyword>
<dbReference type="Gene3D" id="1.20.5.1300">
    <property type="match status" value="1"/>
</dbReference>
<dbReference type="GO" id="GO:0051287">
    <property type="term" value="F:NAD binding"/>
    <property type="evidence" value="ECO:0007669"/>
    <property type="project" value="InterPro"/>
</dbReference>
<feature type="active site" description="Proton acceptor" evidence="11">
    <location>
        <position position="356"/>
    </location>
</feature>
<dbReference type="PANTHER" id="PTHR21256">
    <property type="entry name" value="HISTIDINOL DEHYDROGENASE HDH"/>
    <property type="match status" value="1"/>
</dbReference>
<comment type="cofactor">
    <cofactor evidence="13">
        <name>Zn(2+)</name>
        <dbReference type="ChEBI" id="CHEBI:29105"/>
    </cofactor>
    <text evidence="13">Binds 1 zinc ion per subunit.</text>
</comment>
<dbReference type="EC" id="1.1.1.23" evidence="4 10"/>
<evidence type="ECO:0000256" key="6">
    <source>
        <dbReference type="ARBA" id="ARBA00022723"/>
    </source>
</evidence>
<dbReference type="Proteomes" id="UP000008120">
    <property type="component" value="Chromosome"/>
</dbReference>
<feature type="binding site" evidence="12">
    <location>
        <position position="287"/>
    </location>
    <ligand>
        <name>substrate</name>
    </ligand>
</feature>
<evidence type="ECO:0000256" key="10">
    <source>
        <dbReference type="PIRNR" id="PIRNR000099"/>
    </source>
</evidence>
<dbReference type="UniPathway" id="UPA00031">
    <property type="reaction ID" value="UER00014"/>
</dbReference>
<keyword evidence="10" id="KW-0368">Histidine biosynthesis</keyword>
<comment type="pathway">
    <text evidence="2 10">Amino-acid biosynthesis; L-histidine biosynthesis; L-histidine from 5-phospho-alpha-D-ribose 1-diphosphate: step 9/9.</text>
</comment>
<feature type="binding site" evidence="12">
    <location>
        <position position="356"/>
    </location>
    <ligand>
        <name>substrate</name>
    </ligand>
</feature>
<proteinExistence type="inferred from homology"/>
<feature type="binding site" evidence="12">
    <location>
        <position position="442"/>
    </location>
    <ligand>
        <name>substrate</name>
    </ligand>
</feature>
<sequence length="456" mass="48662">MSIIHPQQILSPALQQSHKSGLSQPLHGLRFYRVNAKNVSEVAAEIVSVGKSVDHYVEAVRRVVEDVRARGDEALIEYVKKFDSPAMDLERLRVPVEKLADAYARLDDATKKALKISSENIARVCKSQLRRLFSSVRVEEGVLVVQRPSPLSSVGCYVPGGGAAYPSTVLMTVVPAKVAQVPRIAVFTPPTREGNIPTVVAAALYLTGVKEVYCAGGPHAIAAMAYGTESIKPVAKIIGPGGPYVTAAKKLVSRDVAVDMLAGPTELCVYADDVADAENVALEMCAQAEHSTDTLVGLVTTSDELVNEVLKFLKLITPRLERGEIVNEALQKNGYAVVCDKPATAAALIQALAPEHLYIVTKHEKLLQSVTNAGLISIGRYTSPALCDYVVGVNHVLPTMGQAALRGGLSILDYVKIVTEVRMLKGAAKRLGRHAALLARAEGLTAHAAAASKTID</sequence>
<dbReference type="NCBIfam" id="TIGR00069">
    <property type="entry name" value="hisD"/>
    <property type="match status" value="1"/>
</dbReference>
<keyword evidence="8 10" id="KW-0560">Oxidoreductase</keyword>
<keyword evidence="10" id="KW-0520">NAD</keyword>
<dbReference type="GO" id="GO:0046872">
    <property type="term" value="F:metal ion binding"/>
    <property type="evidence" value="ECO:0007669"/>
    <property type="project" value="UniProtKB-KW"/>
</dbReference>
<evidence type="ECO:0000313" key="15">
    <source>
        <dbReference type="EMBL" id="BAJ47810.1"/>
    </source>
</evidence>
<evidence type="ECO:0000313" key="17">
    <source>
        <dbReference type="Proteomes" id="UP000008120"/>
    </source>
</evidence>
<accession>E6N691</accession>
<dbReference type="Gene3D" id="3.40.50.1980">
    <property type="entry name" value="Nitrogenase molybdenum iron protein domain"/>
    <property type="match status" value="2"/>
</dbReference>
<feature type="binding site" evidence="13">
    <location>
        <position position="290"/>
    </location>
    <ligand>
        <name>Zn(2+)</name>
        <dbReference type="ChEBI" id="CHEBI:29105"/>
    </ligand>
</feature>
<evidence type="ECO:0000256" key="14">
    <source>
        <dbReference type="RuleBase" id="RU004175"/>
    </source>
</evidence>
<evidence type="ECO:0000256" key="3">
    <source>
        <dbReference type="ARBA" id="ARBA00010178"/>
    </source>
</evidence>
<dbReference type="STRING" id="311458.CSUB_C0831"/>
<comment type="function">
    <text evidence="1 10">Catalyzes the sequential NAD-dependent oxidations of L-histidinol to L-histidinaldehyde and then to L-histidine.</text>
</comment>
<dbReference type="AlphaFoldDB" id="E6N691"/>
<feature type="binding site" evidence="12">
    <location>
        <position position="290"/>
    </location>
    <ligand>
        <name>substrate</name>
    </ligand>
</feature>
<evidence type="ECO:0000256" key="2">
    <source>
        <dbReference type="ARBA" id="ARBA00004940"/>
    </source>
</evidence>
<comment type="similarity">
    <text evidence="3 10 14">Belongs to the histidinol dehydrogenase family.</text>
</comment>
<keyword evidence="6 13" id="KW-0479">Metal-binding</keyword>
<dbReference type="InterPro" id="IPR012131">
    <property type="entry name" value="Hstdl_DH"/>
</dbReference>
<gene>
    <name evidence="16" type="ORF">CSUB_C0831</name>
    <name evidence="15" type="ORF">HGMM_F52H05C19</name>
</gene>
<dbReference type="GO" id="GO:0004399">
    <property type="term" value="F:histidinol dehydrogenase activity"/>
    <property type="evidence" value="ECO:0007669"/>
    <property type="project" value="UniProtKB-UniRule"/>
</dbReference>
<dbReference type="EMBL" id="BA000048">
    <property type="protein sequence ID" value="BAJ50688.1"/>
    <property type="molecule type" value="Genomic_DNA"/>
</dbReference>
<dbReference type="KEGG" id="csu:CSUB_C0831"/>
<feature type="binding site" evidence="12">
    <location>
        <position position="388"/>
    </location>
    <ligand>
        <name>substrate</name>
    </ligand>
</feature>